<dbReference type="WBParaSite" id="PgR003_g224_t03">
    <property type="protein sequence ID" value="PgR003_g224_t03"/>
    <property type="gene ID" value="PgR003_g224"/>
</dbReference>
<keyword evidence="1" id="KW-1185">Reference proteome</keyword>
<dbReference type="Proteomes" id="UP000887569">
    <property type="component" value="Unplaced"/>
</dbReference>
<protein>
    <submittedName>
        <fullName evidence="2 3">Uncharacterized protein</fullName>
    </submittedName>
</protein>
<accession>A0A915AA27</accession>
<name>A0A915AA27_PARUN</name>
<sequence length="108" mass="11941">MTRHALLRPAHRLFSPTSNKSSGRAQDLRKLGSRLRARTHRIISLVAYFATSLQSPPSCQLFSSHAASHAAVTHLCLLRRQFPQPTSTARSVKLNNNANTITLICVIP</sequence>
<organism evidence="1 2">
    <name type="scientific">Parascaris univalens</name>
    <name type="common">Nematode worm</name>
    <dbReference type="NCBI Taxonomy" id="6257"/>
    <lineage>
        <taxon>Eukaryota</taxon>
        <taxon>Metazoa</taxon>
        <taxon>Ecdysozoa</taxon>
        <taxon>Nematoda</taxon>
        <taxon>Chromadorea</taxon>
        <taxon>Rhabditida</taxon>
        <taxon>Spirurina</taxon>
        <taxon>Ascaridomorpha</taxon>
        <taxon>Ascaridoidea</taxon>
        <taxon>Ascarididae</taxon>
        <taxon>Parascaris</taxon>
    </lineage>
</organism>
<dbReference type="WBParaSite" id="PgR003_g224_t01">
    <property type="protein sequence ID" value="PgR003_g224_t01"/>
    <property type="gene ID" value="PgR003_g224"/>
</dbReference>
<reference evidence="2 3" key="1">
    <citation type="submission" date="2022-11" db="UniProtKB">
        <authorList>
            <consortium name="WormBaseParasite"/>
        </authorList>
    </citation>
    <scope>IDENTIFICATION</scope>
</reference>
<proteinExistence type="predicted"/>
<evidence type="ECO:0000313" key="2">
    <source>
        <dbReference type="WBParaSite" id="PgR003_g224_t01"/>
    </source>
</evidence>
<evidence type="ECO:0000313" key="3">
    <source>
        <dbReference type="WBParaSite" id="PgR003_g224_t03"/>
    </source>
</evidence>
<evidence type="ECO:0000313" key="1">
    <source>
        <dbReference type="Proteomes" id="UP000887569"/>
    </source>
</evidence>
<dbReference type="AlphaFoldDB" id="A0A915AA27"/>